<dbReference type="Pfam" id="PF10277">
    <property type="entry name" value="Frag1"/>
    <property type="match status" value="1"/>
</dbReference>
<evidence type="ECO:0000256" key="2">
    <source>
        <dbReference type="ARBA" id="ARBA00006565"/>
    </source>
</evidence>
<dbReference type="EMBL" id="JBBPFD010000019">
    <property type="protein sequence ID" value="KAK7886111.1"/>
    <property type="molecule type" value="Genomic_DNA"/>
</dbReference>
<sequence>MSCFPEGLCFLPAVVVISSSATFIISFIIALLRHDVDVFLPYISDTANSPPESCFFGVMTFISSTASIFTIYAMYKCMSKVGEDTGLISTSCNKVALGLGLTSCFGMCVVATFQESAVETVHLIGALLFLFVEICTSVFVISVAFLIPTVICKFLDQFYNSQERIFQKASAGCEWIVAFSFIGYFYTYIPDFKQFTLKVTTVRQTGN</sequence>
<evidence type="ECO:0000256" key="3">
    <source>
        <dbReference type="ARBA" id="ARBA00022692"/>
    </source>
</evidence>
<dbReference type="Proteomes" id="UP001460270">
    <property type="component" value="Unassembled WGS sequence"/>
</dbReference>
<comment type="similarity">
    <text evidence="2">Belongs to the DRAM/TMEM150 family.</text>
</comment>
<gene>
    <name evidence="8" type="ORF">WMY93_025732</name>
</gene>
<accession>A0AAW0MVI1</accession>
<keyword evidence="3 6" id="KW-0812">Transmembrane</keyword>
<dbReference type="GO" id="GO:0012505">
    <property type="term" value="C:endomembrane system"/>
    <property type="evidence" value="ECO:0007669"/>
    <property type="project" value="UniProtKB-SubCell"/>
</dbReference>
<keyword evidence="4 6" id="KW-1133">Transmembrane helix</keyword>
<comment type="caution">
    <text evidence="8">The sequence shown here is derived from an EMBL/GenBank/DDBJ whole genome shotgun (WGS) entry which is preliminary data.</text>
</comment>
<dbReference type="AlphaFoldDB" id="A0AAW0MVI1"/>
<organism evidence="8 9">
    <name type="scientific">Mugilogobius chulae</name>
    <name type="common">yellowstripe goby</name>
    <dbReference type="NCBI Taxonomy" id="88201"/>
    <lineage>
        <taxon>Eukaryota</taxon>
        <taxon>Metazoa</taxon>
        <taxon>Chordata</taxon>
        <taxon>Craniata</taxon>
        <taxon>Vertebrata</taxon>
        <taxon>Euteleostomi</taxon>
        <taxon>Actinopterygii</taxon>
        <taxon>Neopterygii</taxon>
        <taxon>Teleostei</taxon>
        <taxon>Neoteleostei</taxon>
        <taxon>Acanthomorphata</taxon>
        <taxon>Gobiaria</taxon>
        <taxon>Gobiiformes</taxon>
        <taxon>Gobioidei</taxon>
        <taxon>Gobiidae</taxon>
        <taxon>Gobionellinae</taxon>
        <taxon>Mugilogobius</taxon>
    </lineage>
</organism>
<evidence type="ECO:0000256" key="5">
    <source>
        <dbReference type="ARBA" id="ARBA00023136"/>
    </source>
</evidence>
<dbReference type="GO" id="GO:0005764">
    <property type="term" value="C:lysosome"/>
    <property type="evidence" value="ECO:0007669"/>
    <property type="project" value="TreeGrafter"/>
</dbReference>
<dbReference type="GO" id="GO:0010506">
    <property type="term" value="P:regulation of autophagy"/>
    <property type="evidence" value="ECO:0007669"/>
    <property type="project" value="TreeGrafter"/>
</dbReference>
<evidence type="ECO:0000313" key="9">
    <source>
        <dbReference type="Proteomes" id="UP001460270"/>
    </source>
</evidence>
<feature type="transmembrane region" description="Helical" evidence="6">
    <location>
        <begin position="55"/>
        <end position="75"/>
    </location>
</feature>
<evidence type="ECO:0000313" key="8">
    <source>
        <dbReference type="EMBL" id="KAK7886111.1"/>
    </source>
</evidence>
<feature type="transmembrane region" description="Helical" evidence="6">
    <location>
        <begin position="126"/>
        <end position="151"/>
    </location>
</feature>
<dbReference type="InterPro" id="IPR050911">
    <property type="entry name" value="DRAM/TMEM150_Autophagy_Mod"/>
</dbReference>
<evidence type="ECO:0000256" key="1">
    <source>
        <dbReference type="ARBA" id="ARBA00004127"/>
    </source>
</evidence>
<dbReference type="PANTHER" id="PTHR21324">
    <property type="entry name" value="FASTING-INDUCIBLE INTEGRAL MEMBRANE PROTEIN TM6P1-RELATED"/>
    <property type="match status" value="1"/>
</dbReference>
<keyword evidence="9" id="KW-1185">Reference proteome</keyword>
<evidence type="ECO:0000256" key="4">
    <source>
        <dbReference type="ARBA" id="ARBA00022989"/>
    </source>
</evidence>
<evidence type="ECO:0000256" key="6">
    <source>
        <dbReference type="SAM" id="Phobius"/>
    </source>
</evidence>
<name>A0AAW0MVI1_9GOBI</name>
<evidence type="ECO:0000259" key="7">
    <source>
        <dbReference type="Pfam" id="PF10277"/>
    </source>
</evidence>
<proteinExistence type="inferred from homology"/>
<feature type="transmembrane region" description="Helical" evidence="6">
    <location>
        <begin position="172"/>
        <end position="189"/>
    </location>
</feature>
<dbReference type="PANTHER" id="PTHR21324:SF11">
    <property type="entry name" value="DNA DAMAGE-REGULATED AUTOPHAGY MODULATOR PROTEIN 1"/>
    <property type="match status" value="1"/>
</dbReference>
<reference evidence="9" key="1">
    <citation type="submission" date="2024-04" db="EMBL/GenBank/DDBJ databases">
        <title>Salinicola lusitanus LLJ914,a marine bacterium isolated from the Okinawa Trough.</title>
        <authorList>
            <person name="Li J."/>
        </authorList>
    </citation>
    <scope>NUCLEOTIDE SEQUENCE [LARGE SCALE GENOMIC DNA]</scope>
</reference>
<keyword evidence="5 6" id="KW-0472">Membrane</keyword>
<comment type="subcellular location">
    <subcellularLocation>
        <location evidence="1">Endomembrane system</location>
        <topology evidence="1">Multi-pass membrane protein</topology>
    </subcellularLocation>
</comment>
<dbReference type="InterPro" id="IPR019402">
    <property type="entry name" value="CWH43_N"/>
</dbReference>
<feature type="transmembrane region" description="Helical" evidence="6">
    <location>
        <begin position="7"/>
        <end position="32"/>
    </location>
</feature>
<feature type="transmembrane region" description="Helical" evidence="6">
    <location>
        <begin position="95"/>
        <end position="114"/>
    </location>
</feature>
<protein>
    <recommendedName>
        <fullName evidence="7">CWH43-like N-terminal domain-containing protein</fullName>
    </recommendedName>
</protein>
<feature type="domain" description="CWH43-like N-terminal" evidence="7">
    <location>
        <begin position="9"/>
        <end position="139"/>
    </location>
</feature>